<reference evidence="8" key="1">
    <citation type="journal article" date="2020" name="Syst. Appl. Microbiol.">
        <title>Streptomyces alkaliterrae sp. nov., isolated from an alkaline soil, and emended descriptions of Streptomyces alkaliphilus, Streptomyces calidiresistens and Streptomyces durbertensis.</title>
        <authorList>
            <person name="Swiecimska M."/>
            <person name="Golinska P."/>
            <person name="Nouioui I."/>
            <person name="Wypij M."/>
            <person name="Rai M."/>
            <person name="Sangal V."/>
            <person name="Goodfellow M."/>
        </authorList>
    </citation>
    <scope>NUCLEOTIDE SEQUENCE [LARGE SCALE GENOMIC DNA]</scope>
    <source>
        <strain evidence="8">DSM 104538</strain>
    </source>
</reference>
<dbReference type="InterPro" id="IPR006963">
    <property type="entry name" value="Mopterin_OxRdtase_4Fe-4S_dom"/>
</dbReference>
<dbReference type="PANTHER" id="PTHR43105">
    <property type="entry name" value="RESPIRATORY NITRATE REDUCTASE"/>
    <property type="match status" value="1"/>
</dbReference>
<name>A0ABR6EFC7_9ACTN</name>
<dbReference type="InterPro" id="IPR009010">
    <property type="entry name" value="Asp_de-COase-like_dom_sf"/>
</dbReference>
<dbReference type="Gene3D" id="3.40.50.740">
    <property type="match status" value="1"/>
</dbReference>
<keyword evidence="5" id="KW-0411">Iron-sulfur</keyword>
<evidence type="ECO:0000256" key="2">
    <source>
        <dbReference type="ARBA" id="ARBA00022723"/>
    </source>
</evidence>
<keyword evidence="4" id="KW-0408">Iron</keyword>
<gene>
    <name evidence="7" type="ORF">GL263_10715</name>
</gene>
<sequence length="756" mass="80482">MVTEATTHHRICPLCEAGCGLSVDIEDRRVVRVRGARDDVFSKGYVCPKGIALGEIDQDPERCHAPLVRQPDGGFAEVTWDEAFAEVARGLGRVAEKHGKDAVALYYGNPVIHAVGIPLYVAVMRQVMGTRNVFSSSTVDQMPKNVSSGLMFGDPWAIPVPDIDRTDHLLVLGANPLVSNGSLWTVPDLPGRVRALRARGGRLVVVDPRRTRTADVADQHVALRPGTDALLLFALVHTLFEEGLHTPLDPAVFAGERQVRAAAEEFSPEAVAGVCGVAPDTIRGLARDLAAARSAAVYARLGTTAAAFGTVTSWLVDVLNALTGNLDRPGGAMFGEAQHNVLRPTEPLRLGRWHSRVRGFPEVLGEFPAATLAEEIDTPGEGQVRALVAVACNPVLGAPNGERLEHSLANLDFMVAVDPYVNETTRHADVILPPPRLVESEHFDIVLSRLAVRRVARYSPPLLPREQGRPSEAQILARLTLILSGAGPGADPAALDSAIIDKTLAAVVGAPGSPLAGRDPAELKEQLTGEDSAERRIDLMIRLGAFGDVFGLRADGVNLAVLRERPQGVDFGPLRPRLAEVVGTESGKVELFPEPVAGDLPRLAEFLAGERDRGERDRGEAGFLLVGRRNLRSVNSWTHNTAALSGGSNRCTLEINVADARRLGVGAGDEVTVRGRAGAVVAVAEPTDRVGPGVVCLPHGWGHGRDGTRMTYAAKSPGVNMNALTDELVVDPLSGNAVFNAVPVQVSPGRGDLRQC</sequence>
<organism evidence="7 8">
    <name type="scientific">Streptomyces durbertensis</name>
    <dbReference type="NCBI Taxonomy" id="2448886"/>
    <lineage>
        <taxon>Bacteria</taxon>
        <taxon>Bacillati</taxon>
        <taxon>Actinomycetota</taxon>
        <taxon>Actinomycetes</taxon>
        <taxon>Kitasatosporales</taxon>
        <taxon>Streptomycetaceae</taxon>
        <taxon>Streptomyces</taxon>
    </lineage>
</organism>
<dbReference type="InterPro" id="IPR006656">
    <property type="entry name" value="Mopterin_OxRdtase"/>
</dbReference>
<dbReference type="SMART" id="SM00926">
    <property type="entry name" value="Molybdop_Fe4S4"/>
    <property type="match status" value="1"/>
</dbReference>
<dbReference type="SUPFAM" id="SSF53706">
    <property type="entry name" value="Formate dehydrogenase/DMSO reductase, domains 1-3"/>
    <property type="match status" value="1"/>
</dbReference>
<keyword evidence="3" id="KW-0560">Oxidoreductase</keyword>
<dbReference type="InterPro" id="IPR006657">
    <property type="entry name" value="MoPterin_dinucl-bd_dom"/>
</dbReference>
<feature type="domain" description="4Fe-4S Mo/W bis-MGD-type" evidence="6">
    <location>
        <begin position="5"/>
        <end position="61"/>
    </location>
</feature>
<evidence type="ECO:0000256" key="1">
    <source>
        <dbReference type="ARBA" id="ARBA00022485"/>
    </source>
</evidence>
<evidence type="ECO:0000256" key="5">
    <source>
        <dbReference type="ARBA" id="ARBA00023014"/>
    </source>
</evidence>
<evidence type="ECO:0000259" key="6">
    <source>
        <dbReference type="PROSITE" id="PS51669"/>
    </source>
</evidence>
<keyword evidence="8" id="KW-1185">Reference proteome</keyword>
<dbReference type="Gene3D" id="2.20.25.90">
    <property type="entry name" value="ADC-like domains"/>
    <property type="match status" value="1"/>
</dbReference>
<proteinExistence type="predicted"/>
<keyword evidence="2" id="KW-0479">Metal-binding</keyword>
<dbReference type="PANTHER" id="PTHR43105:SF9">
    <property type="entry name" value="NADPH-FE(3+) OXIDOREDUCTASE SUBUNIT ALPHA"/>
    <property type="match status" value="1"/>
</dbReference>
<comment type="caution">
    <text evidence="7">The sequence shown here is derived from an EMBL/GenBank/DDBJ whole genome shotgun (WGS) entry which is preliminary data.</text>
</comment>
<evidence type="ECO:0000313" key="7">
    <source>
        <dbReference type="EMBL" id="MBB1244026.1"/>
    </source>
</evidence>
<accession>A0ABR6EFC7</accession>
<dbReference type="Proteomes" id="UP000766698">
    <property type="component" value="Unassembled WGS sequence"/>
</dbReference>
<dbReference type="Gene3D" id="3.40.228.10">
    <property type="entry name" value="Dimethylsulfoxide Reductase, domain 2"/>
    <property type="match status" value="1"/>
</dbReference>
<dbReference type="InterPro" id="IPR050123">
    <property type="entry name" value="Prok_molybdopt-oxidoreductase"/>
</dbReference>
<protein>
    <submittedName>
        <fullName evidence="7">Molybdopterin-dependent oxidoreductase</fullName>
    </submittedName>
</protein>
<keyword evidence="1" id="KW-0004">4Fe-4S</keyword>
<dbReference type="RefSeq" id="WP_182855387.1">
    <property type="nucleotide sequence ID" value="NZ_WMLF01000119.1"/>
</dbReference>
<dbReference type="SUPFAM" id="SSF50692">
    <property type="entry name" value="ADC-like"/>
    <property type="match status" value="1"/>
</dbReference>
<dbReference type="Pfam" id="PF00384">
    <property type="entry name" value="Molybdopterin"/>
    <property type="match status" value="1"/>
</dbReference>
<dbReference type="EMBL" id="WMLF01000119">
    <property type="protein sequence ID" value="MBB1244026.1"/>
    <property type="molecule type" value="Genomic_DNA"/>
</dbReference>
<dbReference type="PROSITE" id="PS51669">
    <property type="entry name" value="4FE4S_MOW_BIS_MGD"/>
    <property type="match status" value="1"/>
</dbReference>
<dbReference type="Pfam" id="PF04879">
    <property type="entry name" value="Molybdop_Fe4S4"/>
    <property type="match status" value="1"/>
</dbReference>
<dbReference type="Pfam" id="PF01568">
    <property type="entry name" value="Molydop_binding"/>
    <property type="match status" value="1"/>
</dbReference>
<evidence type="ECO:0000256" key="4">
    <source>
        <dbReference type="ARBA" id="ARBA00023004"/>
    </source>
</evidence>
<dbReference type="Gene3D" id="2.40.40.20">
    <property type="match status" value="1"/>
</dbReference>
<evidence type="ECO:0000313" key="8">
    <source>
        <dbReference type="Proteomes" id="UP000766698"/>
    </source>
</evidence>
<evidence type="ECO:0000256" key="3">
    <source>
        <dbReference type="ARBA" id="ARBA00023002"/>
    </source>
</evidence>